<comment type="caution">
    <text evidence="1">The sequence shown here is derived from an EMBL/GenBank/DDBJ whole genome shotgun (WGS) entry which is preliminary data.</text>
</comment>
<gene>
    <name evidence="1" type="ORF">PsorP6_006410</name>
</gene>
<keyword evidence="2" id="KW-1185">Reference proteome</keyword>
<evidence type="ECO:0000313" key="2">
    <source>
        <dbReference type="Proteomes" id="UP001163321"/>
    </source>
</evidence>
<dbReference type="EMBL" id="CM047583">
    <property type="protein sequence ID" value="KAI9912940.1"/>
    <property type="molecule type" value="Genomic_DNA"/>
</dbReference>
<evidence type="ECO:0000313" key="1">
    <source>
        <dbReference type="EMBL" id="KAI9912940.1"/>
    </source>
</evidence>
<organism evidence="1 2">
    <name type="scientific">Peronosclerospora sorghi</name>
    <dbReference type="NCBI Taxonomy" id="230839"/>
    <lineage>
        <taxon>Eukaryota</taxon>
        <taxon>Sar</taxon>
        <taxon>Stramenopiles</taxon>
        <taxon>Oomycota</taxon>
        <taxon>Peronosporomycetes</taxon>
        <taxon>Peronosporales</taxon>
        <taxon>Peronosporaceae</taxon>
        <taxon>Peronosclerospora</taxon>
    </lineage>
</organism>
<proteinExistence type="predicted"/>
<name>A0ACC0W291_9STRA</name>
<reference evidence="1 2" key="1">
    <citation type="journal article" date="2022" name="bioRxiv">
        <title>The genome of the oomycete Peronosclerospora sorghi, a cosmopolitan pathogen of maize and sorghum, is inflated with dispersed pseudogenes.</title>
        <authorList>
            <person name="Fletcher K."/>
            <person name="Martin F."/>
            <person name="Isakeit T."/>
            <person name="Cavanaugh K."/>
            <person name="Magill C."/>
            <person name="Michelmore R."/>
        </authorList>
    </citation>
    <scope>NUCLEOTIDE SEQUENCE [LARGE SCALE GENOMIC DNA]</scope>
    <source>
        <strain evidence="1">P6</strain>
    </source>
</reference>
<accession>A0ACC0W291</accession>
<dbReference type="Proteomes" id="UP001163321">
    <property type="component" value="Chromosome 4"/>
</dbReference>
<sequence length="62" mass="6507">MGFLGSGNKGIALLSFAASHHNGCFDAFIMVRASDGEGESFVPSIQVQSTLSIFQSLVPFGQ</sequence>
<protein>
    <submittedName>
        <fullName evidence="1">Uncharacterized protein</fullName>
    </submittedName>
</protein>